<protein>
    <submittedName>
        <fullName evidence="3">Uncharacterized protein</fullName>
    </submittedName>
</protein>
<gene>
    <name evidence="3" type="ORF">HU811_09580</name>
</gene>
<feature type="compositionally biased region" description="Basic and acidic residues" evidence="1">
    <location>
        <begin position="208"/>
        <end position="221"/>
    </location>
</feature>
<organism evidence="3 4">
    <name type="scientific">Pseudomonas tehranensis</name>
    <dbReference type="NCBI Taxonomy" id="2745502"/>
    <lineage>
        <taxon>Bacteria</taxon>
        <taxon>Pseudomonadati</taxon>
        <taxon>Pseudomonadota</taxon>
        <taxon>Gammaproteobacteria</taxon>
        <taxon>Pseudomonadales</taxon>
        <taxon>Pseudomonadaceae</taxon>
        <taxon>Pseudomonas</taxon>
    </lineage>
</organism>
<keyword evidence="2" id="KW-0812">Transmembrane</keyword>
<comment type="caution">
    <text evidence="3">The sequence shown here is derived from an EMBL/GenBank/DDBJ whole genome shotgun (WGS) entry which is preliminary data.</text>
</comment>
<accession>A0ABR6UR50</accession>
<evidence type="ECO:0000313" key="4">
    <source>
        <dbReference type="Proteomes" id="UP000617171"/>
    </source>
</evidence>
<feature type="transmembrane region" description="Helical" evidence="2">
    <location>
        <begin position="21"/>
        <end position="44"/>
    </location>
</feature>
<evidence type="ECO:0000256" key="1">
    <source>
        <dbReference type="SAM" id="MobiDB-lite"/>
    </source>
</evidence>
<feature type="region of interest" description="Disordered" evidence="1">
    <location>
        <begin position="161"/>
        <end position="181"/>
    </location>
</feature>
<evidence type="ECO:0000256" key="2">
    <source>
        <dbReference type="SAM" id="Phobius"/>
    </source>
</evidence>
<dbReference type="Proteomes" id="UP000617171">
    <property type="component" value="Unassembled WGS sequence"/>
</dbReference>
<feature type="region of interest" description="Disordered" evidence="1">
    <location>
        <begin position="208"/>
        <end position="231"/>
    </location>
</feature>
<feature type="compositionally biased region" description="Polar residues" evidence="1">
    <location>
        <begin position="222"/>
        <end position="231"/>
    </location>
</feature>
<dbReference type="EMBL" id="JABWQV010000038">
    <property type="protein sequence ID" value="MBC3346882.1"/>
    <property type="molecule type" value="Genomic_DNA"/>
</dbReference>
<dbReference type="RefSeq" id="WP_186655484.1">
    <property type="nucleotide sequence ID" value="NZ_JABWQV010000038.1"/>
</dbReference>
<proteinExistence type="predicted"/>
<keyword evidence="2" id="KW-0472">Membrane</keyword>
<keyword evidence="2" id="KW-1133">Transmembrane helix</keyword>
<feature type="transmembrane region" description="Helical" evidence="2">
    <location>
        <begin position="64"/>
        <end position="85"/>
    </location>
</feature>
<name>A0ABR6UR50_9PSED</name>
<evidence type="ECO:0000313" key="3">
    <source>
        <dbReference type="EMBL" id="MBC3346882.1"/>
    </source>
</evidence>
<sequence length="320" mass="36223">MIEDFTTTIKAQLYERVSSPLLSSFIISWCGWNYKFLLILISSLHTPEKIIYIDLNIFPNTQSIVIHGIALPLITSLLLIFVYPIPAEYIYRHVKTTQRRLKEIQQSIDDESPISKVQARKIRRESLESQLKYESEIDSKTLENTRLREIISELQLSKDNNPITTTSLDHPSDDLGESPTNVDSKISAAEIIADVASNNTELEQHVKKETPNKIETPHKQPNDTLSVSPNHDTTPLDSFIKESILEYIAELFPLLSSELNVTARNGKLNIDIANNTGTMTTYITAHYTFETAIEVLESCKSALAADQIKSRKNRDNPPKN</sequence>
<reference evidence="3 4" key="1">
    <citation type="journal article" date="2020" name="Microorganisms">
        <title>Reliable Identification of Environmental Pseudomonas Isolates Using the rpoD Gene.</title>
        <authorList>
            <consortium name="The Broad Institute Genome Sequencing Platform"/>
            <person name="Girard L."/>
            <person name="Lood C."/>
            <person name="Rokni-Zadeh H."/>
            <person name="van Noort V."/>
            <person name="Lavigne R."/>
            <person name="De Mot R."/>
        </authorList>
    </citation>
    <scope>NUCLEOTIDE SEQUENCE [LARGE SCALE GENOMIC DNA]</scope>
    <source>
        <strain evidence="3 4">SWRI196</strain>
    </source>
</reference>
<keyword evidence="4" id="KW-1185">Reference proteome</keyword>